<dbReference type="AlphaFoldDB" id="A0A937D431"/>
<evidence type="ECO:0000256" key="1">
    <source>
        <dbReference type="SAM" id="MobiDB-lite"/>
    </source>
</evidence>
<gene>
    <name evidence="3" type="ORF">JKG68_31640</name>
</gene>
<accession>A0A937D431</accession>
<evidence type="ECO:0000313" key="3">
    <source>
        <dbReference type="EMBL" id="MBL0408422.1"/>
    </source>
</evidence>
<reference evidence="3" key="1">
    <citation type="submission" date="2021-01" db="EMBL/GenBank/DDBJ databases">
        <title>Microvirga sp.</title>
        <authorList>
            <person name="Kim M.K."/>
        </authorList>
    </citation>
    <scope>NUCLEOTIDE SEQUENCE</scope>
    <source>
        <strain evidence="3">5420S-16</strain>
    </source>
</reference>
<dbReference type="RefSeq" id="WP_202066323.1">
    <property type="nucleotide sequence ID" value="NZ_JAEQMY010000214.1"/>
</dbReference>
<feature type="domain" description="DUF6894" evidence="2">
    <location>
        <begin position="45"/>
        <end position="114"/>
    </location>
</feature>
<dbReference type="InterPro" id="IPR054189">
    <property type="entry name" value="DUF6894"/>
</dbReference>
<protein>
    <recommendedName>
        <fullName evidence="2">DUF6894 domain-containing protein</fullName>
    </recommendedName>
</protein>
<sequence length="123" mass="14081">MSQAPRRPRQRDDLKRWNDEGGAPRSGHPSHEHHLAPQHEVEQALYYFNLRTESGLIDDPEGDTYPNLQVAREDALTKARDMIAQGNQKGEDRRGWRFEIMDRANQPVLTVAFAEVHDPKAIG</sequence>
<feature type="compositionally biased region" description="Basic and acidic residues" evidence="1">
    <location>
        <begin position="10"/>
        <end position="19"/>
    </location>
</feature>
<feature type="region of interest" description="Disordered" evidence="1">
    <location>
        <begin position="1"/>
        <end position="39"/>
    </location>
</feature>
<dbReference type="EMBL" id="JAEQMY010000214">
    <property type="protein sequence ID" value="MBL0408422.1"/>
    <property type="molecule type" value="Genomic_DNA"/>
</dbReference>
<feature type="compositionally biased region" description="Basic and acidic residues" evidence="1">
    <location>
        <begin position="29"/>
        <end position="39"/>
    </location>
</feature>
<evidence type="ECO:0000313" key="4">
    <source>
        <dbReference type="Proteomes" id="UP000605848"/>
    </source>
</evidence>
<name>A0A937D431_9HYPH</name>
<keyword evidence="4" id="KW-1185">Reference proteome</keyword>
<comment type="caution">
    <text evidence="3">The sequence shown here is derived from an EMBL/GenBank/DDBJ whole genome shotgun (WGS) entry which is preliminary data.</text>
</comment>
<organism evidence="3 4">
    <name type="scientific">Microvirga aerilata</name>
    <dbReference type="NCBI Taxonomy" id="670292"/>
    <lineage>
        <taxon>Bacteria</taxon>
        <taxon>Pseudomonadati</taxon>
        <taxon>Pseudomonadota</taxon>
        <taxon>Alphaproteobacteria</taxon>
        <taxon>Hyphomicrobiales</taxon>
        <taxon>Methylobacteriaceae</taxon>
        <taxon>Microvirga</taxon>
    </lineage>
</organism>
<dbReference type="Pfam" id="PF21834">
    <property type="entry name" value="DUF6894"/>
    <property type="match status" value="1"/>
</dbReference>
<dbReference type="Proteomes" id="UP000605848">
    <property type="component" value="Unassembled WGS sequence"/>
</dbReference>
<proteinExistence type="predicted"/>
<evidence type="ECO:0000259" key="2">
    <source>
        <dbReference type="Pfam" id="PF21834"/>
    </source>
</evidence>